<name>A0A1J5S3U9_9ZZZZ</name>
<dbReference type="InterPro" id="IPR006048">
    <property type="entry name" value="A-amylase/branching_C"/>
</dbReference>
<proteinExistence type="predicted"/>
<accession>A0A1J5S3U9</accession>
<keyword evidence="2" id="KW-0326">Glycosidase</keyword>
<dbReference type="SMART" id="SM00642">
    <property type="entry name" value="Aamy"/>
    <property type="match status" value="1"/>
</dbReference>
<dbReference type="Pfam" id="PF02806">
    <property type="entry name" value="Alpha-amylase_C"/>
    <property type="match status" value="1"/>
</dbReference>
<dbReference type="AlphaFoldDB" id="A0A1J5S3U9"/>
<evidence type="ECO:0000259" key="1">
    <source>
        <dbReference type="SMART" id="SM00642"/>
    </source>
</evidence>
<comment type="caution">
    <text evidence="2">The sequence shown here is derived from an EMBL/GenBank/DDBJ whole genome shotgun (WGS) entry which is preliminary data.</text>
</comment>
<dbReference type="SUPFAM" id="SSF51011">
    <property type="entry name" value="Glycosyl hydrolase domain"/>
    <property type="match status" value="1"/>
</dbReference>
<sequence length="464" mass="53209">MRQPRLILALSAVLAFVSSVPAACPKAPADPYQPVPYIKIHHPDWCKDATIYELNTRQFTPQGTLKAAEAQLPRIKALNVDIVWLMPIYPIGVKNRKGVLGSPYSIRDYMAVNPELGTLDDLKHFVATAHKLGMHVILDWVGNHTAWDNPLTKEHPDWYQHDWKGDFRPTPWFDWSDIINLDYSKPGLRKYMLGAMKYWVQVAGVDGYRCDAAGFVPLDFWNEARRELDQIKPVFMLGEWESRDLYARAFDATYAWTWYNAMHDIAMGHADLGALYNYLAWVAGFYPRDAIQMTFVSNHDKNSWDGTQFEQFGAALPATITLSVVGEGMPLLYNGQEAGNTQRLKFFERDPIVWKPSPIGDLYRKLFALKHANTALWNGHWGAPMIDVPNTDHSHVLSFVRQNAKEKVFAVFNFSAQDRKVRFEDGLFPGRYTEFFSGETADLRPNQEMDLPAWSYRVYLQHTP</sequence>
<dbReference type="PANTHER" id="PTHR47786:SF2">
    <property type="entry name" value="GLYCOSYL HYDROLASE FAMILY 13 CATALYTIC DOMAIN-CONTAINING PROTEIN"/>
    <property type="match status" value="1"/>
</dbReference>
<reference evidence="2" key="1">
    <citation type="submission" date="2016-10" db="EMBL/GenBank/DDBJ databases">
        <title>Sequence of Gallionella enrichment culture.</title>
        <authorList>
            <person name="Poehlein A."/>
            <person name="Muehling M."/>
            <person name="Daniel R."/>
        </authorList>
    </citation>
    <scope>NUCLEOTIDE SEQUENCE</scope>
</reference>
<dbReference type="InterPro" id="IPR017853">
    <property type="entry name" value="GH"/>
</dbReference>
<dbReference type="InterPro" id="IPR013780">
    <property type="entry name" value="Glyco_hydro_b"/>
</dbReference>
<dbReference type="CDD" id="cd11313">
    <property type="entry name" value="AmyAc_arch_bac_AmyA"/>
    <property type="match status" value="1"/>
</dbReference>
<dbReference type="GO" id="GO:0004556">
    <property type="term" value="F:alpha-amylase activity"/>
    <property type="evidence" value="ECO:0007669"/>
    <property type="project" value="UniProtKB-EC"/>
</dbReference>
<dbReference type="Gene3D" id="3.20.20.80">
    <property type="entry name" value="Glycosidases"/>
    <property type="match status" value="1"/>
</dbReference>
<dbReference type="SUPFAM" id="SSF51445">
    <property type="entry name" value="(Trans)glycosidases"/>
    <property type="match status" value="1"/>
</dbReference>
<protein>
    <submittedName>
        <fullName evidence="2">Alpha-amylase 2</fullName>
        <ecNumber evidence="2">3.2.1.1</ecNumber>
    </submittedName>
</protein>
<keyword evidence="2" id="KW-0378">Hydrolase</keyword>
<feature type="domain" description="Glycosyl hydrolase family 13 catalytic" evidence="1">
    <location>
        <begin position="53"/>
        <end position="370"/>
    </location>
</feature>
<organism evidence="2">
    <name type="scientific">mine drainage metagenome</name>
    <dbReference type="NCBI Taxonomy" id="410659"/>
    <lineage>
        <taxon>unclassified sequences</taxon>
        <taxon>metagenomes</taxon>
        <taxon>ecological metagenomes</taxon>
    </lineage>
</organism>
<evidence type="ECO:0000313" key="2">
    <source>
        <dbReference type="EMBL" id="OIQ95013.1"/>
    </source>
</evidence>
<dbReference type="PANTHER" id="PTHR47786">
    <property type="entry name" value="ALPHA-1,4-GLUCAN:MALTOSE-1-PHOSPHATE MALTOSYLTRANSFERASE"/>
    <property type="match status" value="1"/>
</dbReference>
<dbReference type="Gene3D" id="2.60.40.1180">
    <property type="entry name" value="Golgi alpha-mannosidase II"/>
    <property type="match status" value="1"/>
</dbReference>
<gene>
    <name evidence="2" type="primary">amyB_2</name>
    <name evidence="2" type="ORF">GALL_230270</name>
</gene>
<dbReference type="EMBL" id="MLJW01000175">
    <property type="protein sequence ID" value="OIQ95013.1"/>
    <property type="molecule type" value="Genomic_DNA"/>
</dbReference>
<dbReference type="Pfam" id="PF00128">
    <property type="entry name" value="Alpha-amylase"/>
    <property type="match status" value="1"/>
</dbReference>
<dbReference type="InterPro" id="IPR006047">
    <property type="entry name" value="GH13_cat_dom"/>
</dbReference>
<dbReference type="EC" id="3.2.1.1" evidence="2"/>
<dbReference type="GO" id="GO:0005975">
    <property type="term" value="P:carbohydrate metabolic process"/>
    <property type="evidence" value="ECO:0007669"/>
    <property type="project" value="InterPro"/>
</dbReference>